<reference evidence="2 3" key="1">
    <citation type="journal article" date="2019" name="Int. J. Syst. Evol. Microbiol.">
        <title>The Global Catalogue of Microorganisms (GCM) 10K type strain sequencing project: providing services to taxonomists for standard genome sequencing and annotation.</title>
        <authorList>
            <consortium name="The Broad Institute Genomics Platform"/>
            <consortium name="The Broad Institute Genome Sequencing Center for Infectious Disease"/>
            <person name="Wu L."/>
            <person name="Ma J."/>
        </authorList>
    </citation>
    <scope>NUCLEOTIDE SEQUENCE [LARGE SCALE GENOMIC DNA]</scope>
    <source>
        <strain evidence="2 3">JCM 10425</strain>
    </source>
</reference>
<dbReference type="PANTHER" id="PTHR38011">
    <property type="entry name" value="DIHYDROFOLATE REDUCTASE FAMILY PROTEIN (AFU_ORTHOLOGUE AFUA_8G06820)"/>
    <property type="match status" value="1"/>
</dbReference>
<protein>
    <submittedName>
        <fullName evidence="2">Dihydrofolate reductase family protein</fullName>
    </submittedName>
</protein>
<dbReference type="PANTHER" id="PTHR38011:SF11">
    <property type="entry name" value="2,5-DIAMINO-6-RIBOSYLAMINO-4(3H)-PYRIMIDINONE 5'-PHOSPHATE REDUCTASE"/>
    <property type="match status" value="1"/>
</dbReference>
<dbReference type="Pfam" id="PF01872">
    <property type="entry name" value="RibD_C"/>
    <property type="match status" value="1"/>
</dbReference>
<dbReference type="Proteomes" id="UP001500967">
    <property type="component" value="Unassembled WGS sequence"/>
</dbReference>
<name>A0ABN0TGV7_9ACTN</name>
<evidence type="ECO:0000259" key="1">
    <source>
        <dbReference type="Pfam" id="PF01872"/>
    </source>
</evidence>
<dbReference type="InterPro" id="IPR050765">
    <property type="entry name" value="Riboflavin_Biosynth_HTPR"/>
</dbReference>
<comment type="caution">
    <text evidence="2">The sequence shown here is derived from an EMBL/GenBank/DDBJ whole genome shotgun (WGS) entry which is preliminary data.</text>
</comment>
<dbReference type="RefSeq" id="WP_344646903.1">
    <property type="nucleotide sequence ID" value="NZ_BAAAGX010000002.1"/>
</dbReference>
<feature type="domain" description="Bacterial bifunctional deaminase-reductase C-terminal" evidence="1">
    <location>
        <begin position="3"/>
        <end position="165"/>
    </location>
</feature>
<dbReference type="SUPFAM" id="SSF53597">
    <property type="entry name" value="Dihydrofolate reductase-like"/>
    <property type="match status" value="1"/>
</dbReference>
<accession>A0ABN0TGV7</accession>
<dbReference type="InterPro" id="IPR002734">
    <property type="entry name" value="RibDG_C"/>
</dbReference>
<evidence type="ECO:0000313" key="2">
    <source>
        <dbReference type="EMBL" id="GAA0221403.1"/>
    </source>
</evidence>
<dbReference type="EMBL" id="BAAAGX010000002">
    <property type="protein sequence ID" value="GAA0221403.1"/>
    <property type="molecule type" value="Genomic_DNA"/>
</dbReference>
<gene>
    <name evidence="2" type="ORF">GCM10009539_03280</name>
</gene>
<keyword evidence="3" id="KW-1185">Reference proteome</keyword>
<organism evidence="2 3">
    <name type="scientific">Cryptosporangium japonicum</name>
    <dbReference type="NCBI Taxonomy" id="80872"/>
    <lineage>
        <taxon>Bacteria</taxon>
        <taxon>Bacillati</taxon>
        <taxon>Actinomycetota</taxon>
        <taxon>Actinomycetes</taxon>
        <taxon>Cryptosporangiales</taxon>
        <taxon>Cryptosporangiaceae</taxon>
        <taxon>Cryptosporangium</taxon>
    </lineage>
</organism>
<proteinExistence type="predicted"/>
<sequence length="191" mass="20042">MRKLVYYVGVSVDGYLAGPDGSFDFFPLGDDLAGWIGAHVPETLPTHARAHFGVESAANQRFDTVVMGLGTYRPALDAGIPSPYRHLRQYVVSTTLGASGDPAVEVVAGDPVALVRSLKAEDSAFDVWLAGGGVLAGAVLPEIDELIVKSYPIVVGDGISAFSGAFGPTAFTPRDRESFASGALVTHYTRA</sequence>
<dbReference type="InterPro" id="IPR024072">
    <property type="entry name" value="DHFR-like_dom_sf"/>
</dbReference>
<evidence type="ECO:0000313" key="3">
    <source>
        <dbReference type="Proteomes" id="UP001500967"/>
    </source>
</evidence>
<dbReference type="Gene3D" id="3.40.430.10">
    <property type="entry name" value="Dihydrofolate Reductase, subunit A"/>
    <property type="match status" value="1"/>
</dbReference>